<comment type="catalytic activity">
    <reaction evidence="10">
        <text>Mg(2+)(in) = Mg(2+)(out)</text>
        <dbReference type="Rhea" id="RHEA:29827"/>
        <dbReference type="ChEBI" id="CHEBI:18420"/>
    </reaction>
</comment>
<evidence type="ECO:0000256" key="1">
    <source>
        <dbReference type="ARBA" id="ARBA00004651"/>
    </source>
</evidence>
<dbReference type="FunFam" id="1.20.58.340:FF:000004">
    <property type="entry name" value="Magnesium transport protein CorA"/>
    <property type="match status" value="1"/>
</dbReference>
<dbReference type="InterPro" id="IPR002523">
    <property type="entry name" value="MgTranspt_CorA/ZnTranspt_ZntB"/>
</dbReference>
<dbReference type="GO" id="GO:0050897">
    <property type="term" value="F:cobalt ion binding"/>
    <property type="evidence" value="ECO:0007669"/>
    <property type="project" value="TreeGrafter"/>
</dbReference>
<dbReference type="InterPro" id="IPR045861">
    <property type="entry name" value="CorA_cytoplasmic_dom"/>
</dbReference>
<dbReference type="GO" id="GO:0015095">
    <property type="term" value="F:magnesium ion transmembrane transporter activity"/>
    <property type="evidence" value="ECO:0007669"/>
    <property type="project" value="UniProtKB-UniRule"/>
</dbReference>
<dbReference type="GO" id="GO:0015087">
    <property type="term" value="F:cobalt ion transmembrane transporter activity"/>
    <property type="evidence" value="ECO:0007669"/>
    <property type="project" value="UniProtKB-UniRule"/>
</dbReference>
<feature type="transmembrane region" description="Helical" evidence="12">
    <location>
        <begin position="296"/>
        <end position="316"/>
    </location>
</feature>
<evidence type="ECO:0000256" key="6">
    <source>
        <dbReference type="ARBA" id="ARBA00022842"/>
    </source>
</evidence>
<keyword evidence="8 12" id="KW-0406">Ion transport</keyword>
<comment type="similarity">
    <text evidence="2 12">Belongs to the CorA metal ion transporter (MIT) (TC 1.A.35) family.</text>
</comment>
<keyword evidence="14" id="KW-1185">Reference proteome</keyword>
<evidence type="ECO:0000313" key="13">
    <source>
        <dbReference type="EMBL" id="KTC98613.1"/>
    </source>
</evidence>
<evidence type="ECO:0000256" key="3">
    <source>
        <dbReference type="ARBA" id="ARBA00022448"/>
    </source>
</evidence>
<evidence type="ECO:0000313" key="14">
    <source>
        <dbReference type="Proteomes" id="UP000054773"/>
    </source>
</evidence>
<dbReference type="Gene3D" id="1.20.58.340">
    <property type="entry name" value="Magnesium transport protein CorA, transmembrane region"/>
    <property type="match status" value="2"/>
</dbReference>
<dbReference type="NCBIfam" id="TIGR00383">
    <property type="entry name" value="corA"/>
    <property type="match status" value="1"/>
</dbReference>
<evidence type="ECO:0000256" key="2">
    <source>
        <dbReference type="ARBA" id="ARBA00009765"/>
    </source>
</evidence>
<dbReference type="Pfam" id="PF01544">
    <property type="entry name" value="CorA"/>
    <property type="match status" value="1"/>
</dbReference>
<comment type="caution">
    <text evidence="13">The sequence shown here is derived from an EMBL/GenBank/DDBJ whole genome shotgun (WGS) entry which is preliminary data.</text>
</comment>
<dbReference type="CDD" id="cd12828">
    <property type="entry name" value="TmCorA-like_1"/>
    <property type="match status" value="1"/>
</dbReference>
<dbReference type="PANTHER" id="PTHR46494:SF1">
    <property type="entry name" value="CORA FAMILY METAL ION TRANSPORTER (EUROFUNG)"/>
    <property type="match status" value="1"/>
</dbReference>
<keyword evidence="4 12" id="KW-1003">Cell membrane</keyword>
<sequence>MAKFRRKASAKIGMLPGSAVYVGDKEPQATQVSVHVFDAHSYTRHDQWNASHIRAALAAHQNVWVDVHGLSDSSTISDWCNEFHIHPLIVEDILNTHQRPKLDILDDSLFIVLQLLDTSGDEVTYQREQFSMLLRQNLLLTFRESSRFNLTPLYERLKNAHSLVCQHSMEYLAYLIMDNIVDDYFNFVEETEKKLGEIEDIIIINPSAISLRELYTIKRRTMTLRKIIAPMRDIVHLLITEHGRLINSNYYLYYRDLHDHSIRLVELIDLHREMSTGMLEIYLSAVNNHMNETMKILTLFASLFIPLSFIAGVYGMNFEFMPELKWRYGYPAILTIMILLAMLMFYFFKRKKLL</sequence>
<dbReference type="SUPFAM" id="SSF144083">
    <property type="entry name" value="Magnesium transport protein CorA, transmembrane region"/>
    <property type="match status" value="1"/>
</dbReference>
<dbReference type="InterPro" id="IPR045863">
    <property type="entry name" value="CorA_TM1_TM2"/>
</dbReference>
<dbReference type="Proteomes" id="UP000054773">
    <property type="component" value="Unassembled WGS sequence"/>
</dbReference>
<keyword evidence="6 12" id="KW-0460">Magnesium</keyword>
<organism evidence="13 14">
    <name type="scientific">Legionella erythra</name>
    <dbReference type="NCBI Taxonomy" id="448"/>
    <lineage>
        <taxon>Bacteria</taxon>
        <taxon>Pseudomonadati</taxon>
        <taxon>Pseudomonadota</taxon>
        <taxon>Gammaproteobacteria</taxon>
        <taxon>Legionellales</taxon>
        <taxon>Legionellaceae</taxon>
        <taxon>Legionella</taxon>
    </lineage>
</organism>
<evidence type="ECO:0000256" key="8">
    <source>
        <dbReference type="ARBA" id="ARBA00023065"/>
    </source>
</evidence>
<dbReference type="InterPro" id="IPR004488">
    <property type="entry name" value="Mg/Co-transport_prot_CorA"/>
</dbReference>
<keyword evidence="9 12" id="KW-0472">Membrane</keyword>
<evidence type="ECO:0000256" key="7">
    <source>
        <dbReference type="ARBA" id="ARBA00022989"/>
    </source>
</evidence>
<evidence type="ECO:0000256" key="5">
    <source>
        <dbReference type="ARBA" id="ARBA00022692"/>
    </source>
</evidence>
<evidence type="ECO:0000256" key="4">
    <source>
        <dbReference type="ARBA" id="ARBA00022475"/>
    </source>
</evidence>
<evidence type="ECO:0000256" key="12">
    <source>
        <dbReference type="RuleBase" id="RU362010"/>
    </source>
</evidence>
<keyword evidence="5 12" id="KW-0812">Transmembrane</keyword>
<name>A0A0W0TT69_LEGER</name>
<evidence type="ECO:0000256" key="9">
    <source>
        <dbReference type="ARBA" id="ARBA00023136"/>
    </source>
</evidence>
<gene>
    <name evidence="13" type="primary">corA_2</name>
    <name evidence="12" type="synonym">corA</name>
    <name evidence="13" type="ORF">Lery_0777</name>
</gene>
<dbReference type="GO" id="GO:0005886">
    <property type="term" value="C:plasma membrane"/>
    <property type="evidence" value="ECO:0007669"/>
    <property type="project" value="UniProtKB-SubCell"/>
</dbReference>
<dbReference type="EMBL" id="LNYA01000018">
    <property type="protein sequence ID" value="KTC98613.1"/>
    <property type="molecule type" value="Genomic_DNA"/>
</dbReference>
<comment type="function">
    <text evidence="11">Mediates influx of magnesium ions. Alternates between open and closed states. Activated by low cytoplasmic Mg(2+) levels. Inactive when cytoplasmic Mg(2+) levels are high.</text>
</comment>
<accession>A0A0W0TT69</accession>
<dbReference type="PATRIC" id="fig|448.7.peg.812"/>
<dbReference type="OrthoDB" id="9803416at2"/>
<dbReference type="SUPFAM" id="SSF143865">
    <property type="entry name" value="CorA soluble domain-like"/>
    <property type="match status" value="1"/>
</dbReference>
<dbReference type="GO" id="GO:0000287">
    <property type="term" value="F:magnesium ion binding"/>
    <property type="evidence" value="ECO:0007669"/>
    <property type="project" value="TreeGrafter"/>
</dbReference>
<proteinExistence type="inferred from homology"/>
<dbReference type="Gene3D" id="3.30.460.20">
    <property type="entry name" value="CorA soluble domain-like"/>
    <property type="match status" value="1"/>
</dbReference>
<evidence type="ECO:0000256" key="11">
    <source>
        <dbReference type="ARBA" id="ARBA00045497"/>
    </source>
</evidence>
<evidence type="ECO:0000256" key="10">
    <source>
        <dbReference type="ARBA" id="ARBA00034269"/>
    </source>
</evidence>
<dbReference type="STRING" id="448.Lery_0777"/>
<reference evidence="13 14" key="1">
    <citation type="submission" date="2015-11" db="EMBL/GenBank/DDBJ databases">
        <title>Genomic analysis of 38 Legionella species identifies large and diverse effector repertoires.</title>
        <authorList>
            <person name="Burstein D."/>
            <person name="Amaro F."/>
            <person name="Zusman T."/>
            <person name="Lifshitz Z."/>
            <person name="Cohen O."/>
            <person name="Gilbert J.A."/>
            <person name="Pupko T."/>
            <person name="Shuman H.A."/>
            <person name="Segal G."/>
        </authorList>
    </citation>
    <scope>NUCLEOTIDE SEQUENCE [LARGE SCALE GENOMIC DNA]</scope>
    <source>
        <strain evidence="13 14">SE-32A-C8</strain>
    </source>
</reference>
<comment type="subcellular location">
    <subcellularLocation>
        <location evidence="1">Cell membrane</location>
        <topology evidence="1">Multi-pass membrane protein</topology>
    </subcellularLocation>
    <subcellularLocation>
        <location evidence="12">Membrane</location>
        <topology evidence="12">Multi-pass membrane protein</topology>
    </subcellularLocation>
</comment>
<protein>
    <recommendedName>
        <fullName evidence="12">Magnesium transport protein CorA</fullName>
    </recommendedName>
</protein>
<dbReference type="RefSeq" id="WP_058525946.1">
    <property type="nucleotide sequence ID" value="NZ_CAAAHY010000008.1"/>
</dbReference>
<dbReference type="PANTHER" id="PTHR46494">
    <property type="entry name" value="CORA FAMILY METAL ION TRANSPORTER (EUROFUNG)"/>
    <property type="match status" value="1"/>
</dbReference>
<keyword evidence="3 12" id="KW-0813">Transport</keyword>
<feature type="transmembrane region" description="Helical" evidence="12">
    <location>
        <begin position="328"/>
        <end position="348"/>
    </location>
</feature>
<dbReference type="AlphaFoldDB" id="A0A0W0TT69"/>
<keyword evidence="7 12" id="KW-1133">Transmembrane helix</keyword>